<dbReference type="PANTHER" id="PTHR33678:SF1">
    <property type="entry name" value="BLL1576 PROTEIN"/>
    <property type="match status" value="1"/>
</dbReference>
<evidence type="ECO:0000259" key="4">
    <source>
        <dbReference type="Pfam" id="PF13817"/>
    </source>
</evidence>
<dbReference type="InterPro" id="IPR039552">
    <property type="entry name" value="IS66_C"/>
</dbReference>
<dbReference type="Pfam" id="PF13005">
    <property type="entry name" value="zf-IS66"/>
    <property type="match status" value="1"/>
</dbReference>
<name>A0A286H216_9PROT</name>
<evidence type="ECO:0000259" key="2">
    <source>
        <dbReference type="Pfam" id="PF13005"/>
    </source>
</evidence>
<evidence type="ECO:0000313" key="6">
    <source>
        <dbReference type="Proteomes" id="UP000219621"/>
    </source>
</evidence>
<dbReference type="NCBIfam" id="NF033517">
    <property type="entry name" value="transpos_IS66"/>
    <property type="match status" value="1"/>
</dbReference>
<evidence type="ECO:0000259" key="1">
    <source>
        <dbReference type="Pfam" id="PF03050"/>
    </source>
</evidence>
<feature type="domain" description="Transposase IS66 C-terminal" evidence="4">
    <location>
        <begin position="476"/>
        <end position="514"/>
    </location>
</feature>
<evidence type="ECO:0000313" key="5">
    <source>
        <dbReference type="EMBL" id="SOE01797.1"/>
    </source>
</evidence>
<dbReference type="OrthoDB" id="9800877at2"/>
<evidence type="ECO:0000259" key="3">
    <source>
        <dbReference type="Pfam" id="PF13007"/>
    </source>
</evidence>
<feature type="domain" description="Transposase IS66 zinc-finger binding" evidence="2">
    <location>
        <begin position="115"/>
        <end position="159"/>
    </location>
</feature>
<dbReference type="Proteomes" id="UP000219621">
    <property type="component" value="Unassembled WGS sequence"/>
</dbReference>
<dbReference type="AlphaFoldDB" id="A0A286H216"/>
<feature type="domain" description="Transposase IS66 central" evidence="1">
    <location>
        <begin position="175"/>
        <end position="469"/>
    </location>
</feature>
<feature type="domain" description="Transposase TnpC homeodomain" evidence="3">
    <location>
        <begin position="35"/>
        <end position="106"/>
    </location>
</feature>
<dbReference type="PANTHER" id="PTHR33678">
    <property type="entry name" value="BLL1576 PROTEIN"/>
    <property type="match status" value="1"/>
</dbReference>
<accession>A0A286H216</accession>
<keyword evidence="6" id="KW-1185">Reference proteome</keyword>
<dbReference type="RefSeq" id="WP_097281822.1">
    <property type="nucleotide sequence ID" value="NZ_OCNJ01000026.1"/>
</dbReference>
<dbReference type="InterPro" id="IPR024474">
    <property type="entry name" value="Znf_dom_IS66"/>
</dbReference>
<dbReference type="Pfam" id="PF03050">
    <property type="entry name" value="DDE_Tnp_IS66"/>
    <property type="match status" value="1"/>
</dbReference>
<dbReference type="InterPro" id="IPR052344">
    <property type="entry name" value="Transposase-related"/>
</dbReference>
<protein>
    <submittedName>
        <fullName evidence="5">Transposase</fullName>
    </submittedName>
</protein>
<proteinExistence type="predicted"/>
<gene>
    <name evidence="5" type="ORF">SAMN05421508_1265</name>
</gene>
<sequence length="522" mass="58148">MPLDLDALPTDPADLRRLVLALAEERDVEKDRADRLEHLLVQLKRLMFGRRSEKLDPDQLALAFEDLEQSIAAVHAEMDAAAPVERRRRRTGDERASLPKTLPEIERVIDVAPEDKVCPCCKGERHVIGEDVSRRLDVVPVQYRILVTRRPRYGCRTCETGVVQAPAPDHVVAGGLPTEALIAQVLVGKYADGLPLYRQARILARQGIEIDRSVLAGWVGHACWWLKPLYDRLRLHLLSSAKLYADETRLPVLDPGRGRTKTCQLWAYARDDRPWGGGDPPAAAYVYAAGRAADHARDHLGGFAGILQVDGYAAYKSLVTAKAGKGAGTPLPITLAFCWSHLRRKFYELHVKQGSPVAAEALRRIAELYRIESEIRGRAPEERQAARDERTRPLVESMRTWIDAQLARVSGKAPLAEILRYAVNHWAGLCVFLDDGRVEMDSNAVERCIRPVTLVRKNSLFAGSDGGGDHWAIVASLIETAKLNGVEPFAYLKSVLETIVMDYPASRLDELLPWNWKTAVNG</sequence>
<dbReference type="InterPro" id="IPR004291">
    <property type="entry name" value="Transposase_IS66_central"/>
</dbReference>
<reference evidence="6" key="1">
    <citation type="submission" date="2017-09" db="EMBL/GenBank/DDBJ databases">
        <authorList>
            <person name="Varghese N."/>
            <person name="Submissions S."/>
        </authorList>
    </citation>
    <scope>NUCLEOTIDE SEQUENCE [LARGE SCALE GENOMIC DNA]</scope>
    <source>
        <strain evidence="6">USBA 140</strain>
    </source>
</reference>
<dbReference type="Pfam" id="PF13817">
    <property type="entry name" value="DDE_Tnp_IS66_C"/>
    <property type="match status" value="1"/>
</dbReference>
<dbReference type="InterPro" id="IPR024463">
    <property type="entry name" value="Transposase_TnpC_homeodom"/>
</dbReference>
<dbReference type="Pfam" id="PF13007">
    <property type="entry name" value="LZ_Tnp_IS66"/>
    <property type="match status" value="1"/>
</dbReference>
<organism evidence="5 6">
    <name type="scientific">Caenispirillum bisanense</name>
    <dbReference type="NCBI Taxonomy" id="414052"/>
    <lineage>
        <taxon>Bacteria</taxon>
        <taxon>Pseudomonadati</taxon>
        <taxon>Pseudomonadota</taxon>
        <taxon>Alphaproteobacteria</taxon>
        <taxon>Rhodospirillales</taxon>
        <taxon>Novispirillaceae</taxon>
        <taxon>Caenispirillum</taxon>
    </lineage>
</organism>
<dbReference type="EMBL" id="OCNJ01000026">
    <property type="protein sequence ID" value="SOE01797.1"/>
    <property type="molecule type" value="Genomic_DNA"/>
</dbReference>